<gene>
    <name evidence="1" type="ORF">EDC28_10869</name>
</gene>
<comment type="caution">
    <text evidence="1">The sequence shown here is derived from an EMBL/GenBank/DDBJ whole genome shotgun (WGS) entry which is preliminary data.</text>
</comment>
<organism evidence="1 2">
    <name type="scientific">Gallaecimonas pentaromativorans</name>
    <dbReference type="NCBI Taxonomy" id="584787"/>
    <lineage>
        <taxon>Bacteria</taxon>
        <taxon>Pseudomonadati</taxon>
        <taxon>Pseudomonadota</taxon>
        <taxon>Gammaproteobacteria</taxon>
        <taxon>Enterobacterales</taxon>
        <taxon>Gallaecimonadaceae</taxon>
        <taxon>Gallaecimonas</taxon>
    </lineage>
</organism>
<proteinExistence type="predicted"/>
<dbReference type="InterPro" id="IPR003718">
    <property type="entry name" value="OsmC/Ohr_fam"/>
</dbReference>
<dbReference type="SUPFAM" id="SSF82784">
    <property type="entry name" value="OsmC-like"/>
    <property type="match status" value="1"/>
</dbReference>
<dbReference type="Proteomes" id="UP000268033">
    <property type="component" value="Unassembled WGS sequence"/>
</dbReference>
<evidence type="ECO:0000313" key="2">
    <source>
        <dbReference type="Proteomes" id="UP000268033"/>
    </source>
</evidence>
<keyword evidence="2" id="KW-1185">Reference proteome</keyword>
<dbReference type="InterPro" id="IPR015946">
    <property type="entry name" value="KH_dom-like_a/b"/>
</dbReference>
<protein>
    <submittedName>
        <fullName evidence="1">Putative redox protein</fullName>
    </submittedName>
</protein>
<dbReference type="PANTHER" id="PTHR34352">
    <property type="entry name" value="PROTEIN YHFA"/>
    <property type="match status" value="1"/>
</dbReference>
<accession>A0A3N1P772</accession>
<dbReference type="Gene3D" id="3.30.300.20">
    <property type="match status" value="1"/>
</dbReference>
<evidence type="ECO:0000313" key="1">
    <source>
        <dbReference type="EMBL" id="ROQ23331.1"/>
    </source>
</evidence>
<dbReference type="Gene3D" id="2.20.25.10">
    <property type="match status" value="1"/>
</dbReference>
<name>A0A3N1P772_9GAMM</name>
<dbReference type="PANTHER" id="PTHR34352:SF1">
    <property type="entry name" value="PROTEIN YHFA"/>
    <property type="match status" value="1"/>
</dbReference>
<dbReference type="RefSeq" id="WP_123422148.1">
    <property type="nucleotide sequence ID" value="NZ_RJUL01000008.1"/>
</dbReference>
<reference evidence="1 2" key="1">
    <citation type="submission" date="2018-11" db="EMBL/GenBank/DDBJ databases">
        <title>Genomic Encyclopedia of Type Strains, Phase IV (KMG-IV): sequencing the most valuable type-strain genomes for metagenomic binning, comparative biology and taxonomic classification.</title>
        <authorList>
            <person name="Goeker M."/>
        </authorList>
    </citation>
    <scope>NUCLEOTIDE SEQUENCE [LARGE SCALE GENOMIC DNA]</scope>
    <source>
        <strain evidence="1 2">DSM 21945</strain>
    </source>
</reference>
<dbReference type="STRING" id="584787.GCA_001247655_03782"/>
<dbReference type="Pfam" id="PF02566">
    <property type="entry name" value="OsmC"/>
    <property type="match status" value="1"/>
</dbReference>
<dbReference type="EMBL" id="RJUL01000008">
    <property type="protein sequence ID" value="ROQ23331.1"/>
    <property type="molecule type" value="Genomic_DNA"/>
</dbReference>
<dbReference type="InterPro" id="IPR036102">
    <property type="entry name" value="OsmC/Ohrsf"/>
</dbReference>
<dbReference type="AlphaFoldDB" id="A0A3N1P772"/>
<dbReference type="NCBIfam" id="NF008009">
    <property type="entry name" value="PRK10738.1"/>
    <property type="match status" value="1"/>
</dbReference>
<sequence>MEAKVRWLEGMRFVGTSGSGHDLVMDGDNPGSAPSPMEMILLAIGGCSSVDVVSILQKARQDVTDCEVEIKGLRADDHPRVFTDIELVFVITGRGVQEKHVERAVNLSMEKYCSVSKMLEKAANVRHSYRIVDLP</sequence>